<evidence type="ECO:0000256" key="21">
    <source>
        <dbReference type="ARBA" id="ARBA00046439"/>
    </source>
</evidence>
<dbReference type="GO" id="GO:0005874">
    <property type="term" value="C:microtubule"/>
    <property type="evidence" value="ECO:0007669"/>
    <property type="project" value="UniProtKB-KW"/>
</dbReference>
<keyword evidence="22" id="KW-1133">Transmembrane helix</keyword>
<evidence type="ECO:0000256" key="13">
    <source>
        <dbReference type="ARBA" id="ARBA00023074"/>
    </source>
</evidence>
<keyword evidence="6" id="KW-0158">Chromosome</keyword>
<keyword evidence="13" id="KW-0944">Nitration</keyword>
<keyword evidence="16" id="KW-0539">Nucleus</keyword>
<evidence type="ECO:0000256" key="9">
    <source>
        <dbReference type="ARBA" id="ARBA00022701"/>
    </source>
</evidence>
<evidence type="ECO:0000256" key="12">
    <source>
        <dbReference type="ARBA" id="ARBA00023017"/>
    </source>
</evidence>
<dbReference type="Pfam" id="PF03645">
    <property type="entry name" value="Tctex-1"/>
    <property type="match status" value="1"/>
</dbReference>
<dbReference type="Ensembl" id="ENSKMAT00000021161.1">
    <property type="protein sequence ID" value="ENSKMAP00000020888.1"/>
    <property type="gene ID" value="ENSKMAG00000015528.1"/>
</dbReference>
<evidence type="ECO:0000256" key="17">
    <source>
        <dbReference type="ARBA" id="ARBA00023306"/>
    </source>
</evidence>
<dbReference type="GO" id="GO:0005737">
    <property type="term" value="C:cytoplasm"/>
    <property type="evidence" value="ECO:0007669"/>
    <property type="project" value="TreeGrafter"/>
</dbReference>
<keyword evidence="12" id="KW-0243">Dynein</keyword>
<evidence type="ECO:0000256" key="7">
    <source>
        <dbReference type="ARBA" id="ARBA00022490"/>
    </source>
</evidence>
<dbReference type="Gene3D" id="3.30.1140.40">
    <property type="entry name" value="Tctex-1"/>
    <property type="match status" value="1"/>
</dbReference>
<evidence type="ECO:0000256" key="10">
    <source>
        <dbReference type="ARBA" id="ARBA00022776"/>
    </source>
</evidence>
<evidence type="ECO:0000256" key="4">
    <source>
        <dbReference type="ARBA" id="ARBA00005361"/>
    </source>
</evidence>
<evidence type="ECO:0000256" key="11">
    <source>
        <dbReference type="ARBA" id="ARBA00022838"/>
    </source>
</evidence>
<comment type="similarity">
    <text evidence="4">Belongs to the dynein light chain Tctex-type family.</text>
</comment>
<evidence type="ECO:0000256" key="8">
    <source>
        <dbReference type="ARBA" id="ARBA00022618"/>
    </source>
</evidence>
<dbReference type="AlphaFoldDB" id="A0A3Q3AV09"/>
<keyword evidence="7" id="KW-0963">Cytoplasm</keyword>
<protein>
    <recommendedName>
        <fullName evidence="20">Dynein light chain Tctex-type 3</fullName>
    </recommendedName>
</protein>
<dbReference type="GO" id="GO:0005868">
    <property type="term" value="C:cytoplasmic dynein complex"/>
    <property type="evidence" value="ECO:0007669"/>
    <property type="project" value="TreeGrafter"/>
</dbReference>
<dbReference type="InterPro" id="IPR005334">
    <property type="entry name" value="Tctex-1-like"/>
</dbReference>
<keyword evidence="24" id="KW-1185">Reference proteome</keyword>
<keyword evidence="9" id="KW-0493">Microtubule</keyword>
<organism evidence="23 24">
    <name type="scientific">Kryptolebias marmoratus</name>
    <name type="common">Mangrove killifish</name>
    <name type="synonym">Rivulus marmoratus</name>
    <dbReference type="NCBI Taxonomy" id="37003"/>
    <lineage>
        <taxon>Eukaryota</taxon>
        <taxon>Metazoa</taxon>
        <taxon>Chordata</taxon>
        <taxon>Craniata</taxon>
        <taxon>Vertebrata</taxon>
        <taxon>Euteleostomi</taxon>
        <taxon>Actinopterygii</taxon>
        <taxon>Neopterygii</taxon>
        <taxon>Teleostei</taxon>
        <taxon>Neoteleostei</taxon>
        <taxon>Acanthomorphata</taxon>
        <taxon>Ovalentaria</taxon>
        <taxon>Atherinomorphae</taxon>
        <taxon>Cyprinodontiformes</taxon>
        <taxon>Rivulidae</taxon>
        <taxon>Kryptolebias</taxon>
    </lineage>
</organism>
<reference evidence="23" key="2">
    <citation type="submission" date="2025-09" db="UniProtKB">
        <authorList>
            <consortium name="Ensembl"/>
        </authorList>
    </citation>
    <scope>IDENTIFICATION</scope>
</reference>
<evidence type="ECO:0000256" key="1">
    <source>
        <dbReference type="ARBA" id="ARBA00004123"/>
    </source>
</evidence>
<keyword evidence="14" id="KW-0505">Motor protein</keyword>
<comment type="subcellular location">
    <subcellularLocation>
        <location evidence="3">Chromosome</location>
        <location evidence="3">Centromere</location>
        <location evidence="3">Kinetochore</location>
    </subcellularLocation>
    <subcellularLocation>
        <location evidence="2">Cytoplasm</location>
        <location evidence="2">Cytoskeleton</location>
    </subcellularLocation>
    <subcellularLocation>
        <location evidence="1">Nucleus</location>
    </subcellularLocation>
</comment>
<keyword evidence="22" id="KW-0812">Transmembrane</keyword>
<keyword evidence="10" id="KW-0498">Mitosis</keyword>
<dbReference type="InterPro" id="IPR038586">
    <property type="entry name" value="Tctex-1-like_sf"/>
</dbReference>
<keyword evidence="17" id="KW-0131">Cell cycle</keyword>
<evidence type="ECO:0000256" key="6">
    <source>
        <dbReference type="ARBA" id="ARBA00022454"/>
    </source>
</evidence>
<keyword evidence="8" id="KW-0132">Cell division</keyword>
<keyword evidence="5" id="KW-0813">Transport</keyword>
<dbReference type="GeneTree" id="ENSGT00940000155009"/>
<keyword evidence="18" id="KW-0137">Centromere</keyword>
<sequence length="158" mass="17851">MEEFQNGNESSFNSEEADNIVKECIESVVGKDDYSQNQVNKWTSGIVERCISQLIKLGKPFKYIVTCAVMQKTGAGLHTANSCYWDTAMDGESPTRPRHVPEDVPLLDDRSFSFMFKKICLLMMLLATGRLLLAVSFLTFAGFSFKLAFLKFIHFTII</sequence>
<dbReference type="GO" id="GO:0051301">
    <property type="term" value="P:cell division"/>
    <property type="evidence" value="ECO:0007669"/>
    <property type="project" value="UniProtKB-KW"/>
</dbReference>
<feature type="transmembrane region" description="Helical" evidence="22">
    <location>
        <begin position="119"/>
        <end position="143"/>
    </location>
</feature>
<comment type="function">
    <text evidence="19">Acts as one of several non-catalytic accessory components of the cytoplasmic dynein 1 complex that are thought to be involved in linking dynein to cargos and to adapter proteins that regulate dynein function. Cytoplasmic dynein 1 acts as a motor for the intracellular retrograde motility of vesicles and organelles along microtubules. Probably binds BUB3 as part of transport cargo. Required for the efficient progression through mitosis.</text>
</comment>
<dbReference type="Proteomes" id="UP000264800">
    <property type="component" value="Unplaced"/>
</dbReference>
<evidence type="ECO:0000256" key="22">
    <source>
        <dbReference type="SAM" id="Phobius"/>
    </source>
</evidence>
<keyword evidence="15" id="KW-0206">Cytoskeleton</keyword>
<evidence type="ECO:0000256" key="3">
    <source>
        <dbReference type="ARBA" id="ARBA00004629"/>
    </source>
</evidence>
<evidence type="ECO:0000256" key="18">
    <source>
        <dbReference type="ARBA" id="ARBA00023328"/>
    </source>
</evidence>
<evidence type="ECO:0000256" key="15">
    <source>
        <dbReference type="ARBA" id="ARBA00023212"/>
    </source>
</evidence>
<dbReference type="GO" id="GO:0000776">
    <property type="term" value="C:kinetochore"/>
    <property type="evidence" value="ECO:0007669"/>
    <property type="project" value="UniProtKB-KW"/>
</dbReference>
<dbReference type="STRING" id="37003.ENSKMAP00000020888"/>
<dbReference type="PANTHER" id="PTHR21255">
    <property type="entry name" value="T-COMPLEX-ASSOCIATED-TESTIS-EXPRESSED 1/ DYNEIN LIGHT CHAIN"/>
    <property type="match status" value="1"/>
</dbReference>
<evidence type="ECO:0000256" key="20">
    <source>
        <dbReference type="ARBA" id="ARBA00039901"/>
    </source>
</evidence>
<gene>
    <name evidence="23" type="primary">DYNLT3</name>
</gene>
<comment type="subunit">
    <text evidence="21">Homodimer. The cytoplasmic dynein 1 complex consists of two catalytic heavy chains (HCs) and a number of non-catalytic subunits presented by intermediate chains (ICs), light intermediate chains (LICs) and light chains (LCs); the composition seems to vary in respect to the IC, LIC and LC composition. The heavy chain homodimer serves as a scaffold for the probable homodimeric assembly of the respective non-catalytic subunits. The ICs and LICs bind directly to the HC dimer and the LCs assemble on the IC dimer. DYNLT1 and DYNLT3 compete for association with dynein IC (DYNC1I1 or DYNC1I2). Self-associates. Interacts with DYNC1I1 and DYNC1I2. Interacts with BUB3. Interacts with SATB1 in nucleus to form complex with matrix attachment regions (MARs) of DNA.</text>
</comment>
<reference evidence="23" key="1">
    <citation type="submission" date="2025-08" db="UniProtKB">
        <authorList>
            <consortium name="Ensembl"/>
        </authorList>
    </citation>
    <scope>IDENTIFICATION</scope>
</reference>
<evidence type="ECO:0000256" key="5">
    <source>
        <dbReference type="ARBA" id="ARBA00022448"/>
    </source>
</evidence>
<evidence type="ECO:0000256" key="16">
    <source>
        <dbReference type="ARBA" id="ARBA00023242"/>
    </source>
</evidence>
<accession>A0A3Q3AV09</accession>
<dbReference type="GO" id="GO:0005634">
    <property type="term" value="C:nucleus"/>
    <property type="evidence" value="ECO:0007669"/>
    <property type="project" value="UniProtKB-SubCell"/>
</dbReference>
<dbReference type="PANTHER" id="PTHR21255:SF20">
    <property type="entry name" value="DYNEIN LIGHT CHAIN TCTEX-TYPE 3"/>
    <property type="match status" value="1"/>
</dbReference>
<keyword evidence="22" id="KW-0472">Membrane</keyword>
<evidence type="ECO:0000256" key="19">
    <source>
        <dbReference type="ARBA" id="ARBA00037393"/>
    </source>
</evidence>
<dbReference type="GO" id="GO:0045505">
    <property type="term" value="F:dynein intermediate chain binding"/>
    <property type="evidence" value="ECO:0007669"/>
    <property type="project" value="TreeGrafter"/>
</dbReference>
<keyword evidence="11" id="KW-0995">Kinetochore</keyword>
<evidence type="ECO:0000256" key="14">
    <source>
        <dbReference type="ARBA" id="ARBA00023175"/>
    </source>
</evidence>
<evidence type="ECO:0000313" key="24">
    <source>
        <dbReference type="Proteomes" id="UP000264800"/>
    </source>
</evidence>
<name>A0A3Q3AV09_KRYMA</name>
<evidence type="ECO:0000313" key="23">
    <source>
        <dbReference type="Ensembl" id="ENSKMAP00000020888.1"/>
    </source>
</evidence>
<dbReference type="GO" id="GO:0007018">
    <property type="term" value="P:microtubule-based movement"/>
    <property type="evidence" value="ECO:0007669"/>
    <property type="project" value="TreeGrafter"/>
</dbReference>
<proteinExistence type="inferred from homology"/>
<evidence type="ECO:0000256" key="2">
    <source>
        <dbReference type="ARBA" id="ARBA00004245"/>
    </source>
</evidence>